<sequence>MSLFEFQKFVAHAYSQKAMSFAFYQVFASTSNLRLVLMTSLLVIAYPFISVVFLAYQGDALTKLLRTPHIKLWMSFGSDVTLLICVALNSILDKQDYTYPILCVHVVILVHCIGLVWKHVQEIFSRGFMKFIKYYMNVAEVLIVTLCFGFVTSDWIGRVQHDDKLQRLAVETDMTSQCTSWSCAEWNNPVIVSNALCGLVVILCVFRTFHSVVTSYHAIFVIWKSTIGAIRDLVRFSAVLGGVLVSVAVGMNAMSLSEFYAQPSQCRNGLAVETCSIWDERFITLPKSILTLYWALFAVRGQTVRQSFGDDTVFALIYYVFFAAYFILAVVLGLNLFIAIMTTQLTKVQKNSDVEWKFGRAQLWLRVIEPVIELPPPFNLIPKSGTVLRMIKRWIGRETLSREEDEERPGDPERASMVLIHKLLERYQDQKRESTPSCCGFTIEDFRILKENFLSLRNHISKILRLIEMSIESLEVVVEGLNIRMGKLNDTDTQLDGIDHNRVQIEDDDIDQLTDDVTKLEKCVRHAMARLQSTSLITQMAEMYSQGRTVVNDDEARVCSQDPKLKEAWCDNRRLTSIPQDLAEDIELLSMQYNNVKALLNSSFVRYSLITTLDLRFNDIRALDHTAFYPLRDLMNLFMSFNPHLVLPDTGLFRWASKLSILDLSNSNMISLPNDTLKWSKKLERLQLSRNQFAFINISSCGMVKNVHLEGNQLAHLSTEFFNLVCDIDFLVLVENPIKSIDPNVIASLNVLGLLPGSFQNLTTLQSLTLDDCNIRSLHSHLFHDLVSLHRLSLTGNRIQQLRYDMLTALRQLTRIDLDRNGLSYLGETIFSNNLLLKYLSLADNKLTRLNQSTFKPIENSLSSLDLSRNPILCNCDLKWLLDWQKRSPILTMHTAVTICSSASLAPLREKPLRDFDPSNLCRLSSTIPCLISLAVICMVVIAVLVHHHRWHLRYKLFLLKLALVGYKEVQDARNHNDYEFDVNVICYDDDEEWIRDHLRPALEEKLPQFRRNVFGDEDLMLGMHYLDAVDHAVTRSYKTVLVLSRAAVRDRWFMLKLRIAMDHVSDTGTEFVVVVFLEDIPDDEIPFMARLYLNDGRPYLHWTDDVRGQEYFWNKLAKNLNINLRTDDLIPNE</sequence>
<dbReference type="Pfam" id="PF13855">
    <property type="entry name" value="LRR_8"/>
    <property type="match status" value="1"/>
</dbReference>
<keyword evidence="14" id="KW-0325">Glycoprotein</keyword>
<reference evidence="19" key="2">
    <citation type="submission" date="2021-01" db="UniProtKB">
        <authorList>
            <consortium name="EnsemblMetazoa"/>
        </authorList>
    </citation>
    <scope>IDENTIFICATION</scope>
</reference>
<feature type="transmembrane region" description="Helical" evidence="17">
    <location>
        <begin position="70"/>
        <end position="91"/>
    </location>
</feature>
<keyword evidence="15" id="KW-0407">Ion channel</keyword>
<comment type="subcellular location">
    <subcellularLocation>
        <location evidence="1">Cell membrane</location>
        <topology evidence="1">Single-pass type I membrane protein</topology>
    </subcellularLocation>
</comment>
<keyword evidence="20" id="KW-1185">Reference proteome</keyword>
<dbReference type="PANTHER" id="PTHR24368">
    <property type="entry name" value="AMPHOTERIN-INDUCED PROTEIN"/>
    <property type="match status" value="1"/>
</dbReference>
<evidence type="ECO:0000256" key="4">
    <source>
        <dbReference type="ARBA" id="ARBA00022448"/>
    </source>
</evidence>
<feature type="transmembrane region" description="Helical" evidence="17">
    <location>
        <begin position="233"/>
        <end position="254"/>
    </location>
</feature>
<protein>
    <recommendedName>
        <fullName evidence="18">TIR domain-containing protein</fullName>
    </recommendedName>
</protein>
<keyword evidence="10 17" id="KW-1133">Transmembrane helix</keyword>
<dbReference type="EnsemblMetazoa" id="XM_030979177">
    <property type="protein sequence ID" value="XP_030835037"/>
    <property type="gene ID" value="LOC105447536"/>
</dbReference>
<name>A0A7M7NDV4_STRPU</name>
<keyword evidence="8" id="KW-0677">Repeat</keyword>
<comment type="similarity">
    <text evidence="2">Belongs to the immunoglobulin superfamily. AMIGO family.</text>
</comment>
<dbReference type="RefSeq" id="XP_030835037.1">
    <property type="nucleotide sequence ID" value="XM_030979177.1"/>
</dbReference>
<evidence type="ECO:0000313" key="19">
    <source>
        <dbReference type="EnsemblMetazoa" id="XP_030835037"/>
    </source>
</evidence>
<dbReference type="InterPro" id="IPR002153">
    <property type="entry name" value="TRPC_channel"/>
</dbReference>
<dbReference type="SMART" id="SM00255">
    <property type="entry name" value="TIR"/>
    <property type="match status" value="1"/>
</dbReference>
<dbReference type="Pfam" id="PF01582">
    <property type="entry name" value="TIR"/>
    <property type="match status" value="1"/>
</dbReference>
<keyword evidence="16" id="KW-0393">Immunoglobulin domain</keyword>
<evidence type="ECO:0000259" key="18">
    <source>
        <dbReference type="PROSITE" id="PS50104"/>
    </source>
</evidence>
<keyword evidence="12 17" id="KW-0472">Membrane</keyword>
<dbReference type="PRINTS" id="PR01097">
    <property type="entry name" value="TRNSRECEPTRP"/>
</dbReference>
<evidence type="ECO:0000256" key="5">
    <source>
        <dbReference type="ARBA" id="ARBA00022614"/>
    </source>
</evidence>
<dbReference type="PROSITE" id="PS50104">
    <property type="entry name" value="TIR"/>
    <property type="match status" value="1"/>
</dbReference>
<reference evidence="20" key="1">
    <citation type="submission" date="2015-02" db="EMBL/GenBank/DDBJ databases">
        <title>Genome sequencing for Strongylocentrotus purpuratus.</title>
        <authorList>
            <person name="Murali S."/>
            <person name="Liu Y."/>
            <person name="Vee V."/>
            <person name="English A."/>
            <person name="Wang M."/>
            <person name="Skinner E."/>
            <person name="Han Y."/>
            <person name="Muzny D.M."/>
            <person name="Worley K.C."/>
            <person name="Gibbs R.A."/>
        </authorList>
    </citation>
    <scope>NUCLEOTIDE SEQUENCE</scope>
</reference>
<keyword evidence="4" id="KW-0813">Transport</keyword>
<evidence type="ECO:0000256" key="10">
    <source>
        <dbReference type="ARBA" id="ARBA00022989"/>
    </source>
</evidence>
<evidence type="ECO:0000256" key="14">
    <source>
        <dbReference type="ARBA" id="ARBA00023180"/>
    </source>
</evidence>
<comment type="similarity">
    <text evidence="3">Belongs to the Toll-like receptor family.</text>
</comment>
<dbReference type="AlphaFoldDB" id="A0A7M7NDV4"/>
<dbReference type="InterPro" id="IPR001611">
    <property type="entry name" value="Leu-rich_rpt"/>
</dbReference>
<keyword evidence="7" id="KW-0732">Signal</keyword>
<feature type="transmembrane region" description="Helical" evidence="17">
    <location>
        <begin position="97"/>
        <end position="117"/>
    </location>
</feature>
<evidence type="ECO:0000256" key="17">
    <source>
        <dbReference type="SAM" id="Phobius"/>
    </source>
</evidence>
<dbReference type="GO" id="GO:0007165">
    <property type="term" value="P:signal transduction"/>
    <property type="evidence" value="ECO:0007669"/>
    <property type="project" value="InterPro"/>
</dbReference>
<dbReference type="PANTHER" id="PTHR24368:SF210">
    <property type="entry name" value="SURFACE ANTIGEN BSPA-LIKE"/>
    <property type="match status" value="1"/>
</dbReference>
<dbReference type="Proteomes" id="UP000007110">
    <property type="component" value="Unassembled WGS sequence"/>
</dbReference>
<dbReference type="SUPFAM" id="SSF52200">
    <property type="entry name" value="Toll/Interleukin receptor TIR domain"/>
    <property type="match status" value="1"/>
</dbReference>
<dbReference type="Gene3D" id="3.80.10.10">
    <property type="entry name" value="Ribonuclease Inhibitor"/>
    <property type="match status" value="2"/>
</dbReference>
<dbReference type="GeneID" id="105447536"/>
<keyword evidence="9" id="KW-0130">Cell adhesion</keyword>
<dbReference type="KEGG" id="spu:105447536"/>
<evidence type="ECO:0000256" key="8">
    <source>
        <dbReference type="ARBA" id="ARBA00022737"/>
    </source>
</evidence>
<evidence type="ECO:0000256" key="15">
    <source>
        <dbReference type="ARBA" id="ARBA00023303"/>
    </source>
</evidence>
<evidence type="ECO:0000256" key="12">
    <source>
        <dbReference type="ARBA" id="ARBA00023136"/>
    </source>
</evidence>
<dbReference type="SUPFAM" id="SSF52058">
    <property type="entry name" value="L domain-like"/>
    <property type="match status" value="1"/>
</dbReference>
<accession>A0A7M7NDV4</accession>
<evidence type="ECO:0000256" key="9">
    <source>
        <dbReference type="ARBA" id="ARBA00022889"/>
    </source>
</evidence>
<dbReference type="Gene3D" id="3.40.50.10140">
    <property type="entry name" value="Toll/interleukin-1 receptor homology (TIR) domain"/>
    <property type="match status" value="1"/>
</dbReference>
<keyword evidence="11" id="KW-0406">Ion transport</keyword>
<keyword evidence="13" id="KW-0675">Receptor</keyword>
<dbReference type="GO" id="GO:0007155">
    <property type="term" value="P:cell adhesion"/>
    <property type="evidence" value="ECO:0007669"/>
    <property type="project" value="UniProtKB-KW"/>
</dbReference>
<dbReference type="InterPro" id="IPR035897">
    <property type="entry name" value="Toll_tir_struct_dom_sf"/>
</dbReference>
<evidence type="ECO:0000256" key="6">
    <source>
        <dbReference type="ARBA" id="ARBA00022692"/>
    </source>
</evidence>
<dbReference type="InterPro" id="IPR032675">
    <property type="entry name" value="LRR_dom_sf"/>
</dbReference>
<feature type="transmembrane region" description="Helical" evidence="17">
    <location>
        <begin position="316"/>
        <end position="340"/>
    </location>
</feature>
<evidence type="ECO:0000256" key="1">
    <source>
        <dbReference type="ARBA" id="ARBA00004251"/>
    </source>
</evidence>
<organism evidence="19 20">
    <name type="scientific">Strongylocentrotus purpuratus</name>
    <name type="common">Purple sea urchin</name>
    <dbReference type="NCBI Taxonomy" id="7668"/>
    <lineage>
        <taxon>Eukaryota</taxon>
        <taxon>Metazoa</taxon>
        <taxon>Echinodermata</taxon>
        <taxon>Eleutherozoa</taxon>
        <taxon>Echinozoa</taxon>
        <taxon>Echinoidea</taxon>
        <taxon>Euechinoidea</taxon>
        <taxon>Echinacea</taxon>
        <taxon>Camarodonta</taxon>
        <taxon>Echinidea</taxon>
        <taxon>Strongylocentrotidae</taxon>
        <taxon>Strongylocentrotus</taxon>
    </lineage>
</organism>
<feature type="domain" description="TIR" evidence="18">
    <location>
        <begin position="979"/>
        <end position="1121"/>
    </location>
</feature>
<keyword evidence="6 17" id="KW-0812">Transmembrane</keyword>
<evidence type="ECO:0000256" key="16">
    <source>
        <dbReference type="ARBA" id="ARBA00023319"/>
    </source>
</evidence>
<dbReference type="InterPro" id="IPR003591">
    <property type="entry name" value="Leu-rich_rpt_typical-subtyp"/>
</dbReference>
<feature type="transmembrane region" description="Helical" evidence="17">
    <location>
        <begin position="35"/>
        <end position="58"/>
    </location>
</feature>
<feature type="transmembrane region" description="Helical" evidence="17">
    <location>
        <begin position="191"/>
        <end position="213"/>
    </location>
</feature>
<dbReference type="GO" id="GO:0005262">
    <property type="term" value="F:calcium channel activity"/>
    <property type="evidence" value="ECO:0007669"/>
    <property type="project" value="InterPro"/>
</dbReference>
<evidence type="ECO:0000313" key="20">
    <source>
        <dbReference type="Proteomes" id="UP000007110"/>
    </source>
</evidence>
<evidence type="ECO:0000256" key="2">
    <source>
        <dbReference type="ARBA" id="ARBA00005670"/>
    </source>
</evidence>
<dbReference type="OrthoDB" id="676979at2759"/>
<proteinExistence type="inferred from homology"/>
<dbReference type="InterPro" id="IPR031283">
    <property type="entry name" value="AMIGO"/>
</dbReference>
<dbReference type="InterPro" id="IPR000483">
    <property type="entry name" value="Cys-rich_flank_reg_C"/>
</dbReference>
<evidence type="ECO:0000256" key="13">
    <source>
        <dbReference type="ARBA" id="ARBA00023170"/>
    </source>
</evidence>
<evidence type="ECO:0000256" key="3">
    <source>
        <dbReference type="ARBA" id="ARBA00009634"/>
    </source>
</evidence>
<feature type="transmembrane region" description="Helical" evidence="17">
    <location>
        <begin position="926"/>
        <end position="946"/>
    </location>
</feature>
<evidence type="ECO:0000256" key="11">
    <source>
        <dbReference type="ARBA" id="ARBA00023065"/>
    </source>
</evidence>
<evidence type="ECO:0000256" key="7">
    <source>
        <dbReference type="ARBA" id="ARBA00022729"/>
    </source>
</evidence>
<dbReference type="SMART" id="SM00082">
    <property type="entry name" value="LRRCT"/>
    <property type="match status" value="1"/>
</dbReference>
<dbReference type="InParanoid" id="A0A7M7NDV4"/>
<keyword evidence="5" id="KW-0433">Leucine-rich repeat</keyword>
<dbReference type="SMART" id="SM00369">
    <property type="entry name" value="LRR_TYP"/>
    <property type="match status" value="5"/>
</dbReference>
<dbReference type="InterPro" id="IPR000157">
    <property type="entry name" value="TIR_dom"/>
</dbReference>
<dbReference type="GO" id="GO:0005886">
    <property type="term" value="C:plasma membrane"/>
    <property type="evidence" value="ECO:0007669"/>
    <property type="project" value="UniProtKB-SubCell"/>
</dbReference>
<feature type="transmembrane region" description="Helical" evidence="17">
    <location>
        <begin position="138"/>
        <end position="157"/>
    </location>
</feature>